<dbReference type="PANTHER" id="PTHR30121">
    <property type="entry name" value="UNCHARACTERIZED PROTEIN YJGR-RELATED"/>
    <property type="match status" value="1"/>
</dbReference>
<feature type="domain" description="AAA+ ATPase" evidence="1">
    <location>
        <begin position="254"/>
        <end position="538"/>
    </location>
</feature>
<dbReference type="InterPro" id="IPR014969">
    <property type="entry name" value="DNA_S_DndE"/>
</dbReference>
<protein>
    <submittedName>
        <fullName evidence="2">DndE family protein</fullName>
    </submittedName>
</protein>
<gene>
    <name evidence="2" type="ORF">MF626_003005</name>
</gene>
<dbReference type="PANTHER" id="PTHR30121:SF6">
    <property type="entry name" value="SLR6007 PROTEIN"/>
    <property type="match status" value="1"/>
</dbReference>
<dbReference type="SMART" id="SM00382">
    <property type="entry name" value="AAA"/>
    <property type="match status" value="1"/>
</dbReference>
<dbReference type="InterPro" id="IPR002789">
    <property type="entry name" value="HerA_central"/>
</dbReference>
<dbReference type="Pfam" id="PF01935">
    <property type="entry name" value="DUF87"/>
    <property type="match status" value="1"/>
</dbReference>
<dbReference type="InterPro" id="IPR003593">
    <property type="entry name" value="AAA+_ATPase"/>
</dbReference>
<dbReference type="Proteomes" id="UP001055784">
    <property type="component" value="Chromosome"/>
</dbReference>
<dbReference type="EMBL" id="CP097770">
    <property type="protein sequence ID" value="URJ48730.2"/>
    <property type="molecule type" value="Genomic_DNA"/>
</dbReference>
<dbReference type="CDD" id="cd01127">
    <property type="entry name" value="TrwB_TraG_TraD_VirD4"/>
    <property type="match status" value="1"/>
</dbReference>
<accession>A0AAE9IB16</accession>
<dbReference type="Pfam" id="PF08870">
    <property type="entry name" value="DndE"/>
    <property type="match status" value="1"/>
</dbReference>
<name>A0AAE9IB16_PAEPO</name>
<dbReference type="InterPro" id="IPR038472">
    <property type="entry name" value="DndE_sf"/>
</dbReference>
<sequence length="597" mass="67711">MGLAQTSQLKLPIIIDTPLSRLDSTHRDNIVRNYFPNAGQQVIILSTDTEIDNEYYSVLQSNLSGAANLVFDQKQELTTVQSGYFWGLYMADRLYTSLAADEILSGLRFDTKLEKVVLARIAFALSLSIDGFNVPVSNDFSGGEMKRPTFVSSDELYLKTLLSFVHKKADIQEDEFYSNKSLIKYHIDNGCNHLAKMFEECNRNSEVLIKRLTDKVEFSGRKELKGQGLDLFIGRTVLDKKELALEFNNTKKHANSHLAIMGKPGVGKTQFLLKILADIRRQSNYQTNFIFFDYKGDVVDNGKFIDVAKVQPFRLLQGNQNLPINPFVLPVYDEQTINVSAREKAESFASINSKLGVVQKGALTEAIRAAYAKRADMALPFPDFHDVLEIANAMYEEDNKKDDSLIEVLRDLADFDLFWRHGSDVPPIDKLSNRTLLIDVHAMPVLKELVGYLVIERLYKEMAALPDSPVQDGKRTIRTILVIDEAHNYLGQKNIFLERIIREGRSKGIVVFFASQSPNDYQQKFFNFQELLEFAYIFQCEGVSASSMQDILGCSKKTANDLQVEVARLEPFQVIARSGEKTAEFVKFEAEAFYKSY</sequence>
<proteinExistence type="predicted"/>
<evidence type="ECO:0000313" key="3">
    <source>
        <dbReference type="Proteomes" id="UP001055784"/>
    </source>
</evidence>
<dbReference type="Gene3D" id="3.40.50.300">
    <property type="entry name" value="P-loop containing nucleotide triphosphate hydrolases"/>
    <property type="match status" value="2"/>
</dbReference>
<organism evidence="2 3">
    <name type="scientific">Paenibacillus polymyxa</name>
    <name type="common">Bacillus polymyxa</name>
    <dbReference type="NCBI Taxonomy" id="1406"/>
    <lineage>
        <taxon>Bacteria</taxon>
        <taxon>Bacillati</taxon>
        <taxon>Bacillota</taxon>
        <taxon>Bacilli</taxon>
        <taxon>Bacillales</taxon>
        <taxon>Paenibacillaceae</taxon>
        <taxon>Paenibacillus</taxon>
    </lineage>
</organism>
<dbReference type="Gene3D" id="1.10.1220.160">
    <property type="entry name" value="DNA sulphur modification protein DndE"/>
    <property type="match status" value="1"/>
</dbReference>
<dbReference type="InterPro" id="IPR051162">
    <property type="entry name" value="T4SS_component"/>
</dbReference>
<dbReference type="SUPFAM" id="SSF52540">
    <property type="entry name" value="P-loop containing nucleoside triphosphate hydrolases"/>
    <property type="match status" value="1"/>
</dbReference>
<dbReference type="AlphaFoldDB" id="A0AAE9IB16"/>
<evidence type="ECO:0000259" key="1">
    <source>
        <dbReference type="SMART" id="SM00382"/>
    </source>
</evidence>
<evidence type="ECO:0000313" key="2">
    <source>
        <dbReference type="EMBL" id="URJ48730.2"/>
    </source>
</evidence>
<dbReference type="InterPro" id="IPR027417">
    <property type="entry name" value="P-loop_NTPase"/>
</dbReference>
<reference evidence="2" key="1">
    <citation type="submission" date="2022-11" db="EMBL/GenBank/DDBJ databases">
        <authorList>
            <person name="Vasilchenko N.G."/>
            <person name="Prazdnova E.V."/>
            <person name="Gorovtsov A.V."/>
            <person name="Chistyakov V.A."/>
            <person name="Pak M.L."/>
        </authorList>
    </citation>
    <scope>NUCLEOTIDE SEQUENCE</scope>
    <source>
        <strain evidence="2">R 4.5</strain>
    </source>
</reference>